<dbReference type="EMBL" id="JBFMKM010000016">
    <property type="protein sequence ID" value="KAL1297152.1"/>
    <property type="molecule type" value="Genomic_DNA"/>
</dbReference>
<accession>A0ABR3P2Z1</accession>
<evidence type="ECO:0000256" key="1">
    <source>
        <dbReference type="SAM" id="MobiDB-lite"/>
    </source>
</evidence>
<sequence>MTEHNPNLHESRVTRGQWRRSVPGDSVYRRRDRQSSTTSQVEIYRTSDRHFSPEHERRSASHPGIRNRRQDIEPVALSYQEYKTSPIRAQYYEEPAFRGNADYQLFVEATFGLGPDFPRTYRTSFSAPEDDQGTVHVDHLGSDASQYATQYSTPQVSQQSFHESSHASDPFGYDDGYASVASPHESHRNSSDDELPDYEESQAQMEQQARSAAMRRAQELQRRWRIANP</sequence>
<organism evidence="2 3">
    <name type="scientific">Neodothiora populina</name>
    <dbReference type="NCBI Taxonomy" id="2781224"/>
    <lineage>
        <taxon>Eukaryota</taxon>
        <taxon>Fungi</taxon>
        <taxon>Dikarya</taxon>
        <taxon>Ascomycota</taxon>
        <taxon>Pezizomycotina</taxon>
        <taxon>Dothideomycetes</taxon>
        <taxon>Dothideomycetidae</taxon>
        <taxon>Dothideales</taxon>
        <taxon>Dothioraceae</taxon>
        <taxon>Neodothiora</taxon>
    </lineage>
</organism>
<reference evidence="2 3" key="1">
    <citation type="submission" date="2024-07" db="EMBL/GenBank/DDBJ databases">
        <title>Draft sequence of the Neodothiora populina.</title>
        <authorList>
            <person name="Drown D.D."/>
            <person name="Schuette U.S."/>
            <person name="Buechlein A.B."/>
            <person name="Rusch D.R."/>
            <person name="Winton L.W."/>
            <person name="Adams G.A."/>
        </authorList>
    </citation>
    <scope>NUCLEOTIDE SEQUENCE [LARGE SCALE GENOMIC DNA]</scope>
    <source>
        <strain evidence="2 3">CPC 39397</strain>
    </source>
</reference>
<name>A0ABR3P2Z1_9PEZI</name>
<keyword evidence="3" id="KW-1185">Reference proteome</keyword>
<dbReference type="RefSeq" id="XP_069196834.1">
    <property type="nucleotide sequence ID" value="XM_069348190.1"/>
</dbReference>
<feature type="compositionally biased region" description="Low complexity" evidence="1">
    <location>
        <begin position="201"/>
        <end position="215"/>
    </location>
</feature>
<gene>
    <name evidence="2" type="ORF">AAFC00_004728</name>
</gene>
<evidence type="ECO:0000313" key="3">
    <source>
        <dbReference type="Proteomes" id="UP001562354"/>
    </source>
</evidence>
<feature type="compositionally biased region" description="Basic and acidic residues" evidence="1">
    <location>
        <begin position="45"/>
        <end position="59"/>
    </location>
</feature>
<feature type="region of interest" description="Disordered" evidence="1">
    <location>
        <begin position="149"/>
        <end position="229"/>
    </location>
</feature>
<feature type="compositionally biased region" description="Basic and acidic residues" evidence="1">
    <location>
        <begin position="1"/>
        <end position="13"/>
    </location>
</feature>
<comment type="caution">
    <text evidence="2">The sequence shown here is derived from an EMBL/GenBank/DDBJ whole genome shotgun (WGS) entry which is preliminary data.</text>
</comment>
<dbReference type="Proteomes" id="UP001562354">
    <property type="component" value="Unassembled WGS sequence"/>
</dbReference>
<protein>
    <submittedName>
        <fullName evidence="2">Uncharacterized protein</fullName>
    </submittedName>
</protein>
<evidence type="ECO:0000313" key="2">
    <source>
        <dbReference type="EMBL" id="KAL1297152.1"/>
    </source>
</evidence>
<feature type="compositionally biased region" description="Polar residues" evidence="1">
    <location>
        <begin position="149"/>
        <end position="162"/>
    </location>
</feature>
<proteinExistence type="predicted"/>
<feature type="region of interest" description="Disordered" evidence="1">
    <location>
        <begin position="1"/>
        <end position="72"/>
    </location>
</feature>
<dbReference type="GeneID" id="95978428"/>